<protein>
    <submittedName>
        <fullName evidence="1">Uncharacterized protein</fullName>
    </submittedName>
</protein>
<gene>
    <name evidence="1" type="ORF">CHARACLAT_013593</name>
</gene>
<dbReference type="EMBL" id="JAHUTJ010050170">
    <property type="protein sequence ID" value="MED6283883.1"/>
    <property type="molecule type" value="Genomic_DNA"/>
</dbReference>
<proteinExistence type="predicted"/>
<name>A0ABU7E9B8_9TELE</name>
<organism evidence="1 2">
    <name type="scientific">Characodon lateralis</name>
    <dbReference type="NCBI Taxonomy" id="208331"/>
    <lineage>
        <taxon>Eukaryota</taxon>
        <taxon>Metazoa</taxon>
        <taxon>Chordata</taxon>
        <taxon>Craniata</taxon>
        <taxon>Vertebrata</taxon>
        <taxon>Euteleostomi</taxon>
        <taxon>Actinopterygii</taxon>
        <taxon>Neopterygii</taxon>
        <taxon>Teleostei</taxon>
        <taxon>Neoteleostei</taxon>
        <taxon>Acanthomorphata</taxon>
        <taxon>Ovalentaria</taxon>
        <taxon>Atherinomorphae</taxon>
        <taxon>Cyprinodontiformes</taxon>
        <taxon>Goodeidae</taxon>
        <taxon>Characodon</taxon>
    </lineage>
</organism>
<accession>A0ABU7E9B8</accession>
<dbReference type="Proteomes" id="UP001352852">
    <property type="component" value="Unassembled WGS sequence"/>
</dbReference>
<evidence type="ECO:0000313" key="1">
    <source>
        <dbReference type="EMBL" id="MED6283883.1"/>
    </source>
</evidence>
<comment type="caution">
    <text evidence="1">The sequence shown here is derived from an EMBL/GenBank/DDBJ whole genome shotgun (WGS) entry which is preliminary data.</text>
</comment>
<keyword evidence="2" id="KW-1185">Reference proteome</keyword>
<sequence>MDPQDQIARSLLASPALPVHPPTLFTIWRILLAQHPCLSALVSVACPLLLRTNTLVYNELIPEARWLRDPDTAQKYDFNKLV</sequence>
<evidence type="ECO:0000313" key="2">
    <source>
        <dbReference type="Proteomes" id="UP001352852"/>
    </source>
</evidence>
<reference evidence="1 2" key="1">
    <citation type="submission" date="2021-06" db="EMBL/GenBank/DDBJ databases">
        <authorList>
            <person name="Palmer J.M."/>
        </authorList>
    </citation>
    <scope>NUCLEOTIDE SEQUENCE [LARGE SCALE GENOMIC DNA]</scope>
    <source>
        <strain evidence="1 2">CL_MEX2019</strain>
        <tissue evidence="1">Muscle</tissue>
    </source>
</reference>